<dbReference type="PANTHER" id="PTHR30441">
    <property type="entry name" value="DUF748 DOMAIN-CONTAINING PROTEIN"/>
    <property type="match status" value="1"/>
</dbReference>
<evidence type="ECO:0000256" key="1">
    <source>
        <dbReference type="SAM" id="Phobius"/>
    </source>
</evidence>
<dbReference type="RefSeq" id="WP_183164969.1">
    <property type="nucleotide sequence ID" value="NZ_JACHXI010000001.1"/>
</dbReference>
<feature type="domain" description="AsmA" evidence="2">
    <location>
        <begin position="1"/>
        <end position="574"/>
    </location>
</feature>
<dbReference type="InterPro" id="IPR052894">
    <property type="entry name" value="AsmA-related"/>
</dbReference>
<organism evidence="3 4">
    <name type="scientific">Azomonas macrocytogenes</name>
    <name type="common">Azotobacter macrocytogenes</name>
    <dbReference type="NCBI Taxonomy" id="69962"/>
    <lineage>
        <taxon>Bacteria</taxon>
        <taxon>Pseudomonadati</taxon>
        <taxon>Pseudomonadota</taxon>
        <taxon>Gammaproteobacteria</taxon>
        <taxon>Pseudomonadales</taxon>
        <taxon>Pseudomonadaceae</taxon>
        <taxon>Azomonas</taxon>
    </lineage>
</organism>
<dbReference type="Pfam" id="PF05170">
    <property type="entry name" value="AsmA"/>
    <property type="match status" value="1"/>
</dbReference>
<gene>
    <name evidence="3" type="ORF">FHR87_000363</name>
</gene>
<reference evidence="3 4" key="1">
    <citation type="submission" date="2020-08" db="EMBL/GenBank/DDBJ databases">
        <title>Genomic Encyclopedia of Type Strains, Phase III (KMG-III): the genomes of soil and plant-associated and newly described type strains.</title>
        <authorList>
            <person name="Whitman W."/>
        </authorList>
    </citation>
    <scope>NUCLEOTIDE SEQUENCE [LARGE SCALE GENOMIC DNA]</scope>
    <source>
        <strain evidence="3 4">CECT 4462</strain>
    </source>
</reference>
<evidence type="ECO:0000259" key="2">
    <source>
        <dbReference type="Pfam" id="PF05170"/>
    </source>
</evidence>
<proteinExistence type="predicted"/>
<keyword evidence="1" id="KW-0472">Membrane</keyword>
<dbReference type="GO" id="GO:0090313">
    <property type="term" value="P:regulation of protein targeting to membrane"/>
    <property type="evidence" value="ECO:0007669"/>
    <property type="project" value="TreeGrafter"/>
</dbReference>
<feature type="transmembrane region" description="Helical" evidence="1">
    <location>
        <begin position="7"/>
        <end position="29"/>
    </location>
</feature>
<evidence type="ECO:0000313" key="3">
    <source>
        <dbReference type="EMBL" id="MBB3102003.1"/>
    </source>
</evidence>
<name>A0A839T2S1_AZOMA</name>
<evidence type="ECO:0000313" key="4">
    <source>
        <dbReference type="Proteomes" id="UP000549250"/>
    </source>
</evidence>
<sequence length="685" mass="74624">MTRSRKILVWVLGSLLALVLVLVIVIATFDWNRLRPTINEQVSQALNRPFAIEGNLAVGWQRASTEAGWRGWIPWPHISAEKLRLGNPDWAKTKQLVTLERVEADIAPLPLLGKTVSIPRIVLSGTQADLERLADGRANWLFEMDEKEEKQPSSWTVDLGTIEFDHAHVRLDDETLKAQVNMEISPLGEPIPFEQILDRKPEQKTEQKTARPQDYAFAWKAQGRYQNQPLEGSGKVGGVLALKDPNLPFPLQVDLRAGATRIRIEGTLTDPTHLGALDLRLRLAGDSLGNLYPLIGVTLPDTPTYATEGRLTANLQDKAGAQYHYRHFSGRIGESDISGDLSFVAGKPRPKLTGELTSNQLLFNDLAPLIGADSNTTQKKRDGAVQQPADKVLPIDPFLTERWRAMDADVRFTGKRIVKSEKLPITDLHTHVVLDDGLLNLEPLRLGMAGGRLDTMMMLDGRQQPLQAKARLNARQLELKRLFPGVTSMQKSLGELNGDAALSGTGNSVAALLGSADGEVKILINDGTISSALMEIAGLNVGNYVVDRLFGDEEVKINCAAADIGIANGLARSRVFVFDTENALVNINGTVNFKTEAMDLDIVPRSKGVRIISLRSPLYVRGTFKEPRPGVQAGSLIARGAGMVILGATLAPVAGLAALIAPSGQQPDQCAPLLKQIQESRPKAG</sequence>
<accession>A0A839T2S1</accession>
<keyword evidence="4" id="KW-1185">Reference proteome</keyword>
<dbReference type="AlphaFoldDB" id="A0A839T2S1"/>
<protein>
    <recommendedName>
        <fullName evidence="2">AsmA domain-containing protein</fullName>
    </recommendedName>
</protein>
<dbReference type="GO" id="GO:0005886">
    <property type="term" value="C:plasma membrane"/>
    <property type="evidence" value="ECO:0007669"/>
    <property type="project" value="TreeGrafter"/>
</dbReference>
<comment type="caution">
    <text evidence="3">The sequence shown here is derived from an EMBL/GenBank/DDBJ whole genome shotgun (WGS) entry which is preliminary data.</text>
</comment>
<dbReference type="PANTHER" id="PTHR30441:SF9">
    <property type="entry name" value="ASMA FAMILY PROTEIN YHJG"/>
    <property type="match status" value="1"/>
</dbReference>
<keyword evidence="1" id="KW-1133">Transmembrane helix</keyword>
<keyword evidence="1" id="KW-0812">Transmembrane</keyword>
<dbReference type="EMBL" id="JACHXI010000001">
    <property type="protein sequence ID" value="MBB3102003.1"/>
    <property type="molecule type" value="Genomic_DNA"/>
</dbReference>
<dbReference type="Proteomes" id="UP000549250">
    <property type="component" value="Unassembled WGS sequence"/>
</dbReference>
<dbReference type="InterPro" id="IPR007844">
    <property type="entry name" value="AsmA"/>
</dbReference>